<feature type="transmembrane region" description="Helical" evidence="5">
    <location>
        <begin position="283"/>
        <end position="303"/>
    </location>
</feature>
<evidence type="ECO:0000259" key="6">
    <source>
        <dbReference type="Pfam" id="PF04932"/>
    </source>
</evidence>
<feature type="transmembrane region" description="Helical" evidence="5">
    <location>
        <begin position="247"/>
        <end position="277"/>
    </location>
</feature>
<name>A0ABT6KZU5_9MYCO</name>
<keyword evidence="2 5" id="KW-0812">Transmembrane</keyword>
<dbReference type="InterPro" id="IPR051533">
    <property type="entry name" value="WaaL-like"/>
</dbReference>
<keyword evidence="7" id="KW-0436">Ligase</keyword>
<reference evidence="7 8" key="1">
    <citation type="submission" date="2023-04" db="EMBL/GenBank/DDBJ databases">
        <title>Forest soil microbial communities from Buena Vista Peninsula, Colon Province, Panama.</title>
        <authorList>
            <person name="Bouskill N."/>
        </authorList>
    </citation>
    <scope>NUCLEOTIDE SEQUENCE [LARGE SCALE GENOMIC DNA]</scope>
    <source>
        <strain evidence="7 8">AC80</strain>
    </source>
</reference>
<feature type="transmembrane region" description="Helical" evidence="5">
    <location>
        <begin position="127"/>
        <end position="144"/>
    </location>
</feature>
<dbReference type="InterPro" id="IPR007016">
    <property type="entry name" value="O-antigen_ligase-rel_domated"/>
</dbReference>
<evidence type="ECO:0000256" key="2">
    <source>
        <dbReference type="ARBA" id="ARBA00022692"/>
    </source>
</evidence>
<accession>A0ABT6KZU5</accession>
<dbReference type="Proteomes" id="UP001160130">
    <property type="component" value="Unassembled WGS sequence"/>
</dbReference>
<feature type="transmembrane region" description="Helical" evidence="5">
    <location>
        <begin position="34"/>
        <end position="53"/>
    </location>
</feature>
<evidence type="ECO:0000256" key="4">
    <source>
        <dbReference type="ARBA" id="ARBA00023136"/>
    </source>
</evidence>
<feature type="transmembrane region" description="Helical" evidence="5">
    <location>
        <begin position="65"/>
        <end position="83"/>
    </location>
</feature>
<evidence type="ECO:0000313" key="7">
    <source>
        <dbReference type="EMBL" id="MDH6196226.1"/>
    </source>
</evidence>
<dbReference type="EMBL" id="JARXVE010000004">
    <property type="protein sequence ID" value="MDH6196226.1"/>
    <property type="molecule type" value="Genomic_DNA"/>
</dbReference>
<proteinExistence type="predicted"/>
<feature type="transmembrane region" description="Helical" evidence="5">
    <location>
        <begin position="156"/>
        <end position="176"/>
    </location>
</feature>
<dbReference type="Pfam" id="PF04932">
    <property type="entry name" value="Wzy_C"/>
    <property type="match status" value="1"/>
</dbReference>
<dbReference type="GO" id="GO:0016874">
    <property type="term" value="F:ligase activity"/>
    <property type="evidence" value="ECO:0007669"/>
    <property type="project" value="UniProtKB-KW"/>
</dbReference>
<gene>
    <name evidence="7" type="ORF">M2272_002869</name>
</gene>
<keyword evidence="3 5" id="KW-1133">Transmembrane helix</keyword>
<protein>
    <submittedName>
        <fullName evidence="7">O-antigen ligase</fullName>
    </submittedName>
</protein>
<feature type="transmembrane region" description="Helical" evidence="5">
    <location>
        <begin position="95"/>
        <end position="115"/>
    </location>
</feature>
<comment type="caution">
    <text evidence="7">The sequence shown here is derived from an EMBL/GenBank/DDBJ whole genome shotgun (WGS) entry which is preliminary data.</text>
</comment>
<keyword evidence="4 5" id="KW-0472">Membrane</keyword>
<feature type="transmembrane region" description="Helical" evidence="5">
    <location>
        <begin position="432"/>
        <end position="452"/>
    </location>
</feature>
<organism evidence="7 8">
    <name type="scientific">Mycolicibacterium frederiksbergense</name>
    <dbReference type="NCBI Taxonomy" id="117567"/>
    <lineage>
        <taxon>Bacteria</taxon>
        <taxon>Bacillati</taxon>
        <taxon>Actinomycetota</taxon>
        <taxon>Actinomycetes</taxon>
        <taxon>Mycobacteriales</taxon>
        <taxon>Mycobacteriaceae</taxon>
        <taxon>Mycolicibacterium</taxon>
    </lineage>
</organism>
<feature type="transmembrane region" description="Helical" evidence="5">
    <location>
        <begin position="218"/>
        <end position="235"/>
    </location>
</feature>
<keyword evidence="8" id="KW-1185">Reference proteome</keyword>
<feature type="transmembrane region" description="Helical" evidence="5">
    <location>
        <begin position="371"/>
        <end position="393"/>
    </location>
</feature>
<evidence type="ECO:0000256" key="1">
    <source>
        <dbReference type="ARBA" id="ARBA00004141"/>
    </source>
</evidence>
<dbReference type="PANTHER" id="PTHR37422">
    <property type="entry name" value="TEICHURONIC ACID BIOSYNTHESIS PROTEIN TUAE"/>
    <property type="match status" value="1"/>
</dbReference>
<feature type="domain" description="O-antigen ligase-related" evidence="6">
    <location>
        <begin position="250"/>
        <end position="377"/>
    </location>
</feature>
<evidence type="ECO:0000256" key="3">
    <source>
        <dbReference type="ARBA" id="ARBA00022989"/>
    </source>
</evidence>
<evidence type="ECO:0000313" key="8">
    <source>
        <dbReference type="Proteomes" id="UP001160130"/>
    </source>
</evidence>
<dbReference type="PANTHER" id="PTHR37422:SF13">
    <property type="entry name" value="LIPOPOLYSACCHARIDE BIOSYNTHESIS PROTEIN PA4999-RELATED"/>
    <property type="match status" value="1"/>
</dbReference>
<evidence type="ECO:0000256" key="5">
    <source>
        <dbReference type="SAM" id="Phobius"/>
    </source>
</evidence>
<sequence>MTLGRQVTALGRMDGGSNDFLAEPTNPAESSERIPTLLGVLCVLIPILPAFAVPAGPLKSNGSPAKVIAVVLFGLAVLGFLLVRRTTPTRTLRPGVVIILIYFLVQLMVYGVGLTREDGAIVDANKTRAVIILIASVGVSLYILSRIRTMRQRDIVLGCLAIGLTFACLVGFLQAVSGIDLRFLFEPPGFVTNTDAENLELAIRFGSTRVDGTSQHPIEFSLLAAITVPLTIYFARNAARTGLRWGAVLACGLALVSMPAAGSRTGVVALGAALLVYMWNFKAVQIALTLIVGSAGVVLYSAAFQSEAQALWHAITGAEEDPSIQGRISDYAHVSQTFREHPIFGLGLGGAPPDVYGLLDNEWLRITVQGGIVGITAMIVLTAGGLFGISAALRGAQTRVEREQAYVLGSMFAAILSSSFTFDLLFYQQATLIFFILFGLLWCNFTVPPTYGSLPGRTSRHRVAGVPAGAEPGPLATLWRR</sequence>
<comment type="subcellular location">
    <subcellularLocation>
        <location evidence="1">Membrane</location>
        <topology evidence="1">Multi-pass membrane protein</topology>
    </subcellularLocation>
</comment>
<feature type="transmembrane region" description="Helical" evidence="5">
    <location>
        <begin position="405"/>
        <end position="426"/>
    </location>
</feature>